<evidence type="ECO:0000259" key="4">
    <source>
        <dbReference type="Pfam" id="PF03070"/>
    </source>
</evidence>
<dbReference type="GO" id="GO:0009228">
    <property type="term" value="P:thiamine biosynthetic process"/>
    <property type="evidence" value="ECO:0007669"/>
    <property type="project" value="UniProtKB-KW"/>
</dbReference>
<keyword evidence="1" id="KW-0784">Thiamine biosynthesis</keyword>
<feature type="active site" description="Proton donor" evidence="2">
    <location>
        <position position="204"/>
    </location>
</feature>
<reference evidence="5 6" key="1">
    <citation type="submission" date="2017-03" db="EMBL/GenBank/DDBJ databases">
        <authorList>
            <person name="Afonso C.L."/>
            <person name="Miller P.J."/>
            <person name="Scott M.A."/>
            <person name="Spackman E."/>
            <person name="Goraichik I."/>
            <person name="Dimitrov K.M."/>
            <person name="Suarez D.L."/>
            <person name="Swayne D.E."/>
        </authorList>
    </citation>
    <scope>NUCLEOTIDE SEQUENCE [LARGE SCALE GENOMIC DNA]</scope>
    <source>
        <strain evidence="5 6">CECT 8110</strain>
    </source>
</reference>
<sequence length="217" mass="23878">MRPTEHLKSLALQDWQAATRHPFTTALADGTLGHDRMLAYLRQDHLFIDGFVRLLASAVVHAPSLPDAIPAAQFLGLISGPENTYFLRAIKALGGDPETPAKAAPVTAEFQELMARAAASGRYEQMLAVLVVAEWSYLDWASPFADHPQTLPFWFGEWIELHTGAGFEGVVAYLRDQLDSAWQGLDDDAHRAVEATFTHAVALERRFFDAAQDGFSG</sequence>
<proteinExistence type="inferred from homology"/>
<name>A0A1X6Y7Q5_9RHOB</name>
<dbReference type="InterPro" id="IPR050967">
    <property type="entry name" value="Thiamine_Salvage_TenA"/>
</dbReference>
<dbReference type="InterPro" id="IPR026285">
    <property type="entry name" value="TenA_E"/>
</dbReference>
<dbReference type="InterPro" id="IPR004305">
    <property type="entry name" value="Thiaminase-2/PQQC"/>
</dbReference>
<evidence type="ECO:0000256" key="1">
    <source>
        <dbReference type="PIRNR" id="PIRNR003170"/>
    </source>
</evidence>
<keyword evidence="1 5" id="KW-0378">Hydrolase</keyword>
<organism evidence="5 6">
    <name type="scientific">Roseovarius halotolerans</name>
    <dbReference type="NCBI Taxonomy" id="505353"/>
    <lineage>
        <taxon>Bacteria</taxon>
        <taxon>Pseudomonadati</taxon>
        <taxon>Pseudomonadota</taxon>
        <taxon>Alphaproteobacteria</taxon>
        <taxon>Rhodobacterales</taxon>
        <taxon>Roseobacteraceae</taxon>
        <taxon>Roseovarius</taxon>
    </lineage>
</organism>
<gene>
    <name evidence="5" type="primary">tenA_1</name>
    <name evidence="5" type="ORF">ROH8110_00243</name>
</gene>
<evidence type="ECO:0000256" key="2">
    <source>
        <dbReference type="PIRSR" id="PIRSR003170-1"/>
    </source>
</evidence>
<keyword evidence="6" id="KW-1185">Reference proteome</keyword>
<dbReference type="OrthoDB" id="3711545at2"/>
<dbReference type="Gene3D" id="1.20.910.10">
    <property type="entry name" value="Heme oxygenase-like"/>
    <property type="match status" value="1"/>
</dbReference>
<evidence type="ECO:0000313" key="6">
    <source>
        <dbReference type="Proteomes" id="UP000193207"/>
    </source>
</evidence>
<comment type="pathway">
    <text evidence="1">Cofactor biosynthesis; thiamine diphosphate biosynthesis.</text>
</comment>
<dbReference type="RefSeq" id="WP_085816924.1">
    <property type="nucleotide sequence ID" value="NZ_FWFU01000001.1"/>
</dbReference>
<comment type="catalytic activity">
    <reaction evidence="1">
        <text>thiamine + H2O = 5-(2-hydroxyethyl)-4-methylthiazole + 4-amino-5-hydroxymethyl-2-methylpyrimidine + H(+)</text>
        <dbReference type="Rhea" id="RHEA:17509"/>
        <dbReference type="ChEBI" id="CHEBI:15377"/>
        <dbReference type="ChEBI" id="CHEBI:15378"/>
        <dbReference type="ChEBI" id="CHEBI:16892"/>
        <dbReference type="ChEBI" id="CHEBI:17957"/>
        <dbReference type="ChEBI" id="CHEBI:18385"/>
        <dbReference type="EC" id="3.5.99.2"/>
    </reaction>
</comment>
<dbReference type="EMBL" id="FWFU01000001">
    <property type="protein sequence ID" value="SLN13461.1"/>
    <property type="molecule type" value="Genomic_DNA"/>
</dbReference>
<accession>A0A1X6Y7Q5</accession>
<dbReference type="PANTHER" id="PTHR43198">
    <property type="entry name" value="BIFUNCTIONAL TH2 PROTEIN"/>
    <property type="match status" value="1"/>
</dbReference>
<dbReference type="UniPathway" id="UPA00060"/>
<dbReference type="Proteomes" id="UP000193207">
    <property type="component" value="Unassembled WGS sequence"/>
</dbReference>
<feature type="binding site" evidence="3">
    <location>
        <position position="44"/>
    </location>
    <ligand>
        <name>substrate</name>
    </ligand>
</feature>
<evidence type="ECO:0000313" key="5">
    <source>
        <dbReference type="EMBL" id="SLN13461.1"/>
    </source>
</evidence>
<feature type="domain" description="Thiaminase-2/PQQC" evidence="4">
    <location>
        <begin position="15"/>
        <end position="212"/>
    </location>
</feature>
<dbReference type="EC" id="3.5.99.2" evidence="1"/>
<comment type="catalytic activity">
    <reaction evidence="1">
        <text>4-amino-5-aminomethyl-2-methylpyrimidine + H2O = 4-amino-5-hydroxymethyl-2-methylpyrimidine + NH4(+)</text>
        <dbReference type="Rhea" id="RHEA:31799"/>
        <dbReference type="ChEBI" id="CHEBI:15377"/>
        <dbReference type="ChEBI" id="CHEBI:16892"/>
        <dbReference type="ChEBI" id="CHEBI:28938"/>
        <dbReference type="ChEBI" id="CHEBI:63416"/>
        <dbReference type="EC" id="3.5.99.2"/>
    </reaction>
</comment>
<protein>
    <recommendedName>
        <fullName evidence="1">Aminopyrimidine aminohydrolase</fullName>
        <ecNumber evidence="1">3.5.99.2</ecNumber>
    </recommendedName>
</protein>
<dbReference type="CDD" id="cd19358">
    <property type="entry name" value="TenA_E_Spr0628-like"/>
    <property type="match status" value="1"/>
</dbReference>
<dbReference type="Pfam" id="PF03070">
    <property type="entry name" value="TENA_THI-4"/>
    <property type="match status" value="1"/>
</dbReference>
<dbReference type="GO" id="GO:0050334">
    <property type="term" value="F:thiaminase activity"/>
    <property type="evidence" value="ECO:0007669"/>
    <property type="project" value="UniProtKB-UniRule"/>
</dbReference>
<evidence type="ECO:0000256" key="3">
    <source>
        <dbReference type="PIRSR" id="PIRSR003170-2"/>
    </source>
</evidence>
<dbReference type="SUPFAM" id="SSF48613">
    <property type="entry name" value="Heme oxygenase-like"/>
    <property type="match status" value="1"/>
</dbReference>
<dbReference type="PANTHER" id="PTHR43198:SF2">
    <property type="entry name" value="SI:CH1073-67J19.1-RELATED"/>
    <property type="match status" value="1"/>
</dbReference>
<dbReference type="PIRSF" id="PIRSF003170">
    <property type="entry name" value="Pet18p"/>
    <property type="match status" value="1"/>
</dbReference>
<dbReference type="GO" id="GO:0005829">
    <property type="term" value="C:cytosol"/>
    <property type="evidence" value="ECO:0007669"/>
    <property type="project" value="TreeGrafter"/>
</dbReference>
<feature type="binding site" evidence="3">
    <location>
        <position position="82"/>
    </location>
    <ligand>
        <name>substrate</name>
    </ligand>
</feature>
<comment type="similarity">
    <text evidence="1">Belongs to the TenA family.</text>
</comment>
<feature type="binding site" evidence="3">
    <location>
        <position position="134"/>
    </location>
    <ligand>
        <name>substrate</name>
    </ligand>
</feature>
<comment type="function">
    <text evidence="1">Catalyzes an amino-pyrimidine hydrolysis reaction at the C5' of the pyrimidine moiety of thiamine compounds, a reaction that is part of a thiamine salvage pathway. Thus, catalyzes the conversion of 4-amino-5-aminomethyl-2-methylpyrimidine to 4-amino-5-hydroxymethyl-2-methylpyrimidine (HMP).</text>
</comment>
<dbReference type="AlphaFoldDB" id="A0A1X6Y7Q5"/>
<dbReference type="GO" id="GO:0009229">
    <property type="term" value="P:thiamine diphosphate biosynthetic process"/>
    <property type="evidence" value="ECO:0007669"/>
    <property type="project" value="UniProtKB-UniPathway"/>
</dbReference>
<dbReference type="InterPro" id="IPR016084">
    <property type="entry name" value="Haem_Oase-like_multi-hlx"/>
</dbReference>